<comment type="caution">
    <text evidence="2">The sequence shown here is derived from an EMBL/GenBank/DDBJ whole genome shotgun (WGS) entry which is preliminary data.</text>
</comment>
<proteinExistence type="predicted"/>
<protein>
    <submittedName>
        <fullName evidence="2">Uncharacterized protein</fullName>
    </submittedName>
</protein>
<evidence type="ECO:0000313" key="3">
    <source>
        <dbReference type="Proteomes" id="UP001367508"/>
    </source>
</evidence>
<name>A0AAN9Q4K0_CANGL</name>
<evidence type="ECO:0000256" key="1">
    <source>
        <dbReference type="SAM" id="MobiDB-lite"/>
    </source>
</evidence>
<accession>A0AAN9Q4K0</accession>
<reference evidence="2 3" key="1">
    <citation type="submission" date="2024-01" db="EMBL/GenBank/DDBJ databases">
        <title>The genomes of 5 underutilized Papilionoideae crops provide insights into root nodulation and disease resistanc.</title>
        <authorList>
            <person name="Jiang F."/>
        </authorList>
    </citation>
    <scope>NUCLEOTIDE SEQUENCE [LARGE SCALE GENOMIC DNA]</scope>
    <source>
        <strain evidence="2">LVBAO_FW01</strain>
        <tissue evidence="2">Leaves</tissue>
    </source>
</reference>
<sequence length="111" mass="12246">MDLIHQYAVLFRFRAKDERSRVVFLLIPTSSSWRLACLVDGSSVCFCTNGCTSPPSFCYPPAFRLHGCSSVCSVLCGIRVDTRFSGRPKASSAPNPQLRPSDRISCSRPSL</sequence>
<dbReference type="EMBL" id="JAYMYQ010000007">
    <property type="protein sequence ID" value="KAK7321079.1"/>
    <property type="molecule type" value="Genomic_DNA"/>
</dbReference>
<organism evidence="2 3">
    <name type="scientific">Canavalia gladiata</name>
    <name type="common">Sword bean</name>
    <name type="synonym">Dolichos gladiatus</name>
    <dbReference type="NCBI Taxonomy" id="3824"/>
    <lineage>
        <taxon>Eukaryota</taxon>
        <taxon>Viridiplantae</taxon>
        <taxon>Streptophyta</taxon>
        <taxon>Embryophyta</taxon>
        <taxon>Tracheophyta</taxon>
        <taxon>Spermatophyta</taxon>
        <taxon>Magnoliopsida</taxon>
        <taxon>eudicotyledons</taxon>
        <taxon>Gunneridae</taxon>
        <taxon>Pentapetalae</taxon>
        <taxon>rosids</taxon>
        <taxon>fabids</taxon>
        <taxon>Fabales</taxon>
        <taxon>Fabaceae</taxon>
        <taxon>Papilionoideae</taxon>
        <taxon>50 kb inversion clade</taxon>
        <taxon>NPAAA clade</taxon>
        <taxon>indigoferoid/millettioid clade</taxon>
        <taxon>Phaseoleae</taxon>
        <taxon>Canavalia</taxon>
    </lineage>
</organism>
<feature type="region of interest" description="Disordered" evidence="1">
    <location>
        <begin position="85"/>
        <end position="111"/>
    </location>
</feature>
<gene>
    <name evidence="2" type="ORF">VNO77_31253</name>
</gene>
<dbReference type="AlphaFoldDB" id="A0AAN9Q4K0"/>
<dbReference type="Proteomes" id="UP001367508">
    <property type="component" value="Unassembled WGS sequence"/>
</dbReference>
<keyword evidence="3" id="KW-1185">Reference proteome</keyword>
<evidence type="ECO:0000313" key="2">
    <source>
        <dbReference type="EMBL" id="KAK7321079.1"/>
    </source>
</evidence>